<proteinExistence type="predicted"/>
<keyword evidence="2" id="KW-1185">Reference proteome</keyword>
<dbReference type="InterPro" id="IPR025459">
    <property type="entry name" value="DUF4279"/>
</dbReference>
<dbReference type="KEGG" id="rge:RGE_37190"/>
<evidence type="ECO:0000313" key="2">
    <source>
        <dbReference type="Proteomes" id="UP000007883"/>
    </source>
</evidence>
<dbReference type="HOGENOM" id="CLU_136759_0_0_4"/>
<reference evidence="1 2" key="1">
    <citation type="journal article" date="2012" name="J. Bacteriol.">
        <title>Complete genome sequence of phototrophic betaproteobacterium Rubrivivax gelatinosus IL144.</title>
        <authorList>
            <person name="Nagashima S."/>
            <person name="Kamimura A."/>
            <person name="Shimizu T."/>
            <person name="Nakamura-isaki S."/>
            <person name="Aono E."/>
            <person name="Sakamoto K."/>
            <person name="Ichikawa N."/>
            <person name="Nakazawa H."/>
            <person name="Sekine M."/>
            <person name="Yamazaki S."/>
            <person name="Fujita N."/>
            <person name="Shimada K."/>
            <person name="Hanada S."/>
            <person name="Nagashima K.V.P."/>
        </authorList>
    </citation>
    <scope>NUCLEOTIDE SEQUENCE [LARGE SCALE GENOMIC DNA]</scope>
    <source>
        <strain evidence="2">NBRC 100245 / IL144</strain>
    </source>
</reference>
<dbReference type="Proteomes" id="UP000007883">
    <property type="component" value="Chromosome"/>
</dbReference>
<protein>
    <recommendedName>
        <fullName evidence="3">DUF4279 domain-containing protein</fullName>
    </recommendedName>
</protein>
<dbReference type="eggNOG" id="ENOG5033179">
    <property type="taxonomic scope" value="Bacteria"/>
</dbReference>
<evidence type="ECO:0000313" key="1">
    <source>
        <dbReference type="EMBL" id="BAL97058.1"/>
    </source>
</evidence>
<dbReference type="Pfam" id="PF14106">
    <property type="entry name" value="DUF4279"/>
    <property type="match status" value="1"/>
</dbReference>
<dbReference type="EMBL" id="AP012320">
    <property type="protein sequence ID" value="BAL97058.1"/>
    <property type="molecule type" value="Genomic_DNA"/>
</dbReference>
<organism evidence="1 2">
    <name type="scientific">Rubrivivax gelatinosus (strain NBRC 100245 / IL144)</name>
    <dbReference type="NCBI Taxonomy" id="983917"/>
    <lineage>
        <taxon>Bacteria</taxon>
        <taxon>Pseudomonadati</taxon>
        <taxon>Pseudomonadota</taxon>
        <taxon>Betaproteobacteria</taxon>
        <taxon>Burkholderiales</taxon>
        <taxon>Sphaerotilaceae</taxon>
        <taxon>Rubrivivax</taxon>
    </lineage>
</organism>
<evidence type="ECO:0008006" key="3">
    <source>
        <dbReference type="Google" id="ProtNLM"/>
    </source>
</evidence>
<accession>I0HVM1</accession>
<gene>
    <name evidence="1" type="ordered locus">RGE_37190</name>
</gene>
<dbReference type="AlphaFoldDB" id="I0HVM1"/>
<name>I0HVM1_RUBGI</name>
<sequence>MASVARSRLSIRFFGEELVPAELTAMLGATPTTQYRKGDERTSASGKVYARKYGAWIIATGNMTPEAIDDQLAELFCQLTQDLSVWSLLTTRYDADVFCGLFMEESNEGFSLKLSTLLALASRGLEIGFDIYDPCDEEDGHSPTPQGEI</sequence>